<gene>
    <name evidence="2" type="ORF">EYF80_023450</name>
</gene>
<evidence type="ECO:0000256" key="1">
    <source>
        <dbReference type="SAM" id="MobiDB-lite"/>
    </source>
</evidence>
<reference evidence="2 3" key="1">
    <citation type="submission" date="2019-03" db="EMBL/GenBank/DDBJ databases">
        <title>First draft genome of Liparis tanakae, snailfish: a comprehensive survey of snailfish specific genes.</title>
        <authorList>
            <person name="Kim W."/>
            <person name="Song I."/>
            <person name="Jeong J.-H."/>
            <person name="Kim D."/>
            <person name="Kim S."/>
            <person name="Ryu S."/>
            <person name="Song J.Y."/>
            <person name="Lee S.K."/>
        </authorList>
    </citation>
    <scope>NUCLEOTIDE SEQUENCE [LARGE SCALE GENOMIC DNA]</scope>
    <source>
        <tissue evidence="2">Muscle</tissue>
    </source>
</reference>
<keyword evidence="3" id="KW-1185">Reference proteome</keyword>
<organism evidence="2 3">
    <name type="scientific">Liparis tanakae</name>
    <name type="common">Tanaka's snailfish</name>
    <dbReference type="NCBI Taxonomy" id="230148"/>
    <lineage>
        <taxon>Eukaryota</taxon>
        <taxon>Metazoa</taxon>
        <taxon>Chordata</taxon>
        <taxon>Craniata</taxon>
        <taxon>Vertebrata</taxon>
        <taxon>Euteleostomi</taxon>
        <taxon>Actinopterygii</taxon>
        <taxon>Neopterygii</taxon>
        <taxon>Teleostei</taxon>
        <taxon>Neoteleostei</taxon>
        <taxon>Acanthomorphata</taxon>
        <taxon>Eupercaria</taxon>
        <taxon>Perciformes</taxon>
        <taxon>Cottioidei</taxon>
        <taxon>Cottales</taxon>
        <taxon>Liparidae</taxon>
        <taxon>Liparis</taxon>
    </lineage>
</organism>
<evidence type="ECO:0000313" key="3">
    <source>
        <dbReference type="Proteomes" id="UP000314294"/>
    </source>
</evidence>
<feature type="compositionally biased region" description="Basic and acidic residues" evidence="1">
    <location>
        <begin position="351"/>
        <end position="366"/>
    </location>
</feature>
<protein>
    <submittedName>
        <fullName evidence="2">Uncharacterized protein</fullName>
    </submittedName>
</protein>
<feature type="compositionally biased region" description="Basic and acidic residues" evidence="1">
    <location>
        <begin position="99"/>
        <end position="112"/>
    </location>
</feature>
<accession>A0A4Z2HMY6</accession>
<evidence type="ECO:0000313" key="2">
    <source>
        <dbReference type="EMBL" id="TNN66314.1"/>
    </source>
</evidence>
<dbReference type="AlphaFoldDB" id="A0A4Z2HMY6"/>
<dbReference type="Proteomes" id="UP000314294">
    <property type="component" value="Unassembled WGS sequence"/>
</dbReference>
<comment type="caution">
    <text evidence="2">The sequence shown here is derived from an EMBL/GenBank/DDBJ whole genome shotgun (WGS) entry which is preliminary data.</text>
</comment>
<proteinExistence type="predicted"/>
<feature type="region of interest" description="Disordered" evidence="1">
    <location>
        <begin position="346"/>
        <end position="379"/>
    </location>
</feature>
<name>A0A4Z2HMY6_9TELE</name>
<sequence length="458" mass="51226">MMRTHDLLLPVLSRYRRRMPVNEQTGGIGPWVVPEAFSLRSARATRTKFINDVMTAAEWDVVKNEEAWSEARGDGGQCRVMSKEGGGGCKVKTIRTTNDIRDPRRRERKEIAQNEDGPGGGMGGRKQGGVLWCWGGRGGEGAHIAGSLGHRSVNQEDGCWTGHERELGEMGRRCRREERPGEGERQMVGSVMVAAGHRQGRNCVSGAHCQKYVSIMQIVAEKKRGREQQIKTLFEDLNEMKPDNQTDRCSDWRTEGAHTRLSSVNGQTEMIKAVTCQMTTNGLLKRAQFSVSSKQGVLVCSCLFDRRLKANFGYSKSEHMEPVSWTHQQPQCLGNGRTAGAFGGYGTGDEGSGREEAKLRDPRQMDTDGPGLEEERREKQTRLVDHFRKRMLQTPLSTEMRPANCVASVPNVLGKAPRPPRPPLARTCAAPASDELEENTKRYSRRPSHWCYWLMSDP</sequence>
<feature type="region of interest" description="Disordered" evidence="1">
    <location>
        <begin position="414"/>
        <end position="441"/>
    </location>
</feature>
<dbReference type="EMBL" id="SRLO01000221">
    <property type="protein sequence ID" value="TNN66314.1"/>
    <property type="molecule type" value="Genomic_DNA"/>
</dbReference>
<feature type="region of interest" description="Disordered" evidence="1">
    <location>
        <begin position="99"/>
        <end position="125"/>
    </location>
</feature>